<protein>
    <submittedName>
        <fullName evidence="1">Uncharacterized protein</fullName>
    </submittedName>
</protein>
<evidence type="ECO:0000313" key="1">
    <source>
        <dbReference type="EMBL" id="KKL89963.1"/>
    </source>
</evidence>
<sequence>MLKFCVPCDIKGKKKDTFVQALISVIRLGLDHGIEIEIDNESEWSLQTDIVFRQNLPSRQVPQYLKLLKYFIDESNRM</sequence>
<comment type="caution">
    <text evidence="1">The sequence shown here is derived from an EMBL/GenBank/DDBJ whole genome shotgun (WGS) entry which is preliminary data.</text>
</comment>
<accession>A0A0F9FUM2</accession>
<dbReference type="AlphaFoldDB" id="A0A0F9FUM2"/>
<reference evidence="1" key="1">
    <citation type="journal article" date="2015" name="Nature">
        <title>Complex archaea that bridge the gap between prokaryotes and eukaryotes.</title>
        <authorList>
            <person name="Spang A."/>
            <person name="Saw J.H."/>
            <person name="Jorgensen S.L."/>
            <person name="Zaremba-Niedzwiedzka K."/>
            <person name="Martijn J."/>
            <person name="Lind A.E."/>
            <person name="van Eijk R."/>
            <person name="Schleper C."/>
            <person name="Guy L."/>
            <person name="Ettema T.J."/>
        </authorList>
    </citation>
    <scope>NUCLEOTIDE SEQUENCE</scope>
</reference>
<gene>
    <name evidence="1" type="ORF">LCGC14_1909440</name>
</gene>
<organism evidence="1">
    <name type="scientific">marine sediment metagenome</name>
    <dbReference type="NCBI Taxonomy" id="412755"/>
    <lineage>
        <taxon>unclassified sequences</taxon>
        <taxon>metagenomes</taxon>
        <taxon>ecological metagenomes</taxon>
    </lineage>
</organism>
<proteinExistence type="predicted"/>
<dbReference type="EMBL" id="LAZR01020141">
    <property type="protein sequence ID" value="KKL89963.1"/>
    <property type="molecule type" value="Genomic_DNA"/>
</dbReference>
<name>A0A0F9FUM2_9ZZZZ</name>